<dbReference type="PANTHER" id="PTHR23279:SF36">
    <property type="entry name" value="DEFECTIVE PROBOSCIS EXTENSION RESPONSE 9, ISOFORM A"/>
    <property type="match status" value="1"/>
</dbReference>
<dbReference type="InterPro" id="IPR037448">
    <property type="entry name" value="Zig-8"/>
</dbReference>
<dbReference type="InterPro" id="IPR003599">
    <property type="entry name" value="Ig_sub"/>
</dbReference>
<keyword evidence="3" id="KW-1185">Reference proteome</keyword>
<reference evidence="2 3" key="1">
    <citation type="submission" date="2020-06" db="EMBL/GenBank/DDBJ databases">
        <authorList>
            <person name="Li R."/>
            <person name="Bekaert M."/>
        </authorList>
    </citation>
    <scope>NUCLEOTIDE SEQUENCE [LARGE SCALE GENOMIC DNA]</scope>
    <source>
        <strain evidence="3">wild</strain>
    </source>
</reference>
<dbReference type="SMART" id="SM00409">
    <property type="entry name" value="IG"/>
    <property type="match status" value="2"/>
</dbReference>
<dbReference type="Proteomes" id="UP000507470">
    <property type="component" value="Unassembled WGS sequence"/>
</dbReference>
<accession>A0A6J8EF08</accession>
<dbReference type="PANTHER" id="PTHR23279">
    <property type="entry name" value="DEFECTIVE PROBOSCIS EXTENSION RESPONSE DPR -RELATED"/>
    <property type="match status" value="1"/>
</dbReference>
<dbReference type="InterPro" id="IPR013098">
    <property type="entry name" value="Ig_I-set"/>
</dbReference>
<gene>
    <name evidence="2" type="ORF">MCOR_51265</name>
</gene>
<name>A0A6J8EF08_MYTCO</name>
<dbReference type="Pfam" id="PF00047">
    <property type="entry name" value="ig"/>
    <property type="match status" value="1"/>
</dbReference>
<dbReference type="InterPro" id="IPR013151">
    <property type="entry name" value="Immunoglobulin_dom"/>
</dbReference>
<dbReference type="InterPro" id="IPR036179">
    <property type="entry name" value="Ig-like_dom_sf"/>
</dbReference>
<evidence type="ECO:0000259" key="1">
    <source>
        <dbReference type="PROSITE" id="PS50835"/>
    </source>
</evidence>
<dbReference type="GO" id="GO:0032589">
    <property type="term" value="C:neuron projection membrane"/>
    <property type="evidence" value="ECO:0007669"/>
    <property type="project" value="TreeGrafter"/>
</dbReference>
<feature type="domain" description="Ig-like" evidence="1">
    <location>
        <begin position="154"/>
        <end position="251"/>
    </location>
</feature>
<dbReference type="InterPro" id="IPR013783">
    <property type="entry name" value="Ig-like_fold"/>
</dbReference>
<sequence length="306" mass="34834">MKKRVEYKSWIKNYLLSILFTFVVSVSAAGWNGYILPSFKETRTNITVYVGKTAVLPCSIVNLGTKKVIWKRVDQKHALTIGEFVFTNDERHSVDHTDKGYKWNLVIKDVTKAHAGLYDCQISTKEDLVRRIRLYVTDPPPVEETKEKKTIFRPAIHISGPNFTEKGEPIRITCNATSDSLTPEHMDWFHNGLKLQQNIDAGILITEYRHSETKTLYSVLEIAKSTMKDTGVYICRSSKKDVDSHHVVVLNADSSHDKRGFQDKKTVVKSSHMENPGNSASSVNRRVHYLMSNCLLILVTTLAHNR</sequence>
<dbReference type="Gene3D" id="2.60.40.10">
    <property type="entry name" value="Immunoglobulins"/>
    <property type="match status" value="2"/>
</dbReference>
<dbReference type="AlphaFoldDB" id="A0A6J8EF08"/>
<dbReference type="GO" id="GO:0050808">
    <property type="term" value="P:synapse organization"/>
    <property type="evidence" value="ECO:0007669"/>
    <property type="project" value="TreeGrafter"/>
</dbReference>
<evidence type="ECO:0000313" key="3">
    <source>
        <dbReference type="Proteomes" id="UP000507470"/>
    </source>
</evidence>
<dbReference type="InterPro" id="IPR007110">
    <property type="entry name" value="Ig-like_dom"/>
</dbReference>
<dbReference type="OrthoDB" id="6377396at2759"/>
<organism evidence="2 3">
    <name type="scientific">Mytilus coruscus</name>
    <name type="common">Sea mussel</name>
    <dbReference type="NCBI Taxonomy" id="42192"/>
    <lineage>
        <taxon>Eukaryota</taxon>
        <taxon>Metazoa</taxon>
        <taxon>Spiralia</taxon>
        <taxon>Lophotrochozoa</taxon>
        <taxon>Mollusca</taxon>
        <taxon>Bivalvia</taxon>
        <taxon>Autobranchia</taxon>
        <taxon>Pteriomorphia</taxon>
        <taxon>Mytilida</taxon>
        <taxon>Mytiloidea</taxon>
        <taxon>Mytilidae</taxon>
        <taxon>Mytilinae</taxon>
        <taxon>Mytilus</taxon>
    </lineage>
</organism>
<dbReference type="SUPFAM" id="SSF48726">
    <property type="entry name" value="Immunoglobulin"/>
    <property type="match status" value="2"/>
</dbReference>
<dbReference type="PROSITE" id="PS50835">
    <property type="entry name" value="IG_LIKE"/>
    <property type="match status" value="2"/>
</dbReference>
<dbReference type="EMBL" id="CACVKT020008952">
    <property type="protein sequence ID" value="CAC5418857.1"/>
    <property type="molecule type" value="Genomic_DNA"/>
</dbReference>
<protein>
    <recommendedName>
        <fullName evidence="1">Ig-like domain-containing protein</fullName>
    </recommendedName>
</protein>
<feature type="domain" description="Ig-like" evidence="1">
    <location>
        <begin position="37"/>
        <end position="130"/>
    </location>
</feature>
<evidence type="ECO:0000313" key="2">
    <source>
        <dbReference type="EMBL" id="CAC5418857.1"/>
    </source>
</evidence>
<dbReference type="Pfam" id="PF07679">
    <property type="entry name" value="I-set"/>
    <property type="match status" value="1"/>
</dbReference>
<proteinExistence type="predicted"/>